<evidence type="ECO:0000256" key="2">
    <source>
        <dbReference type="PIRSR" id="PIRSR601461-1"/>
    </source>
</evidence>
<reference evidence="4" key="1">
    <citation type="submission" date="2021-01" db="EMBL/GenBank/DDBJ databases">
        <authorList>
            <person name="Kaushik A."/>
        </authorList>
    </citation>
    <scope>NUCLEOTIDE SEQUENCE</scope>
    <source>
        <strain evidence="4">AG3-T5</strain>
    </source>
</reference>
<dbReference type="InterPro" id="IPR021109">
    <property type="entry name" value="Peptidase_aspartic_dom_sf"/>
</dbReference>
<comment type="similarity">
    <text evidence="1">Belongs to the peptidase A1 family.</text>
</comment>
<dbReference type="PANTHER" id="PTHR47966:SF51">
    <property type="entry name" value="BETA-SITE APP-CLEAVING ENZYME, ISOFORM A-RELATED"/>
    <property type="match status" value="1"/>
</dbReference>
<dbReference type="GO" id="GO:0004190">
    <property type="term" value="F:aspartic-type endopeptidase activity"/>
    <property type="evidence" value="ECO:0007669"/>
    <property type="project" value="InterPro"/>
</dbReference>
<dbReference type="PRINTS" id="PR00792">
    <property type="entry name" value="PEPSIN"/>
</dbReference>
<dbReference type="InterPro" id="IPR001461">
    <property type="entry name" value="Aspartic_peptidase_A1"/>
</dbReference>
<evidence type="ECO:0000256" key="1">
    <source>
        <dbReference type="ARBA" id="ARBA00007447"/>
    </source>
</evidence>
<dbReference type="InterPro" id="IPR034164">
    <property type="entry name" value="Pepsin-like_dom"/>
</dbReference>
<dbReference type="AlphaFoldDB" id="A0A8H3GNG3"/>
<dbReference type="PANTHER" id="PTHR47966">
    <property type="entry name" value="BETA-SITE APP-CLEAVING ENZYME, ISOFORM A-RELATED"/>
    <property type="match status" value="1"/>
</dbReference>
<evidence type="ECO:0000259" key="3">
    <source>
        <dbReference type="PROSITE" id="PS51767"/>
    </source>
</evidence>
<protein>
    <recommendedName>
        <fullName evidence="3">Peptidase A1 domain-containing protein</fullName>
    </recommendedName>
</protein>
<comment type="caution">
    <text evidence="4">The sequence shown here is derived from an EMBL/GenBank/DDBJ whole genome shotgun (WGS) entry which is preliminary data.</text>
</comment>
<dbReference type="InterPro" id="IPR033121">
    <property type="entry name" value="PEPTIDASE_A1"/>
</dbReference>
<sequence length="361" mass="40531">MSRFLSRFEKHEKRTQNVELKDHGISYTVKIGIGLPPRYYDLLVDTASTHTWIGGHKRYSRTKTSIKQEGRSFSVEYFKGSMTAVVYKDRVQLSSSLIIPNMEFGVLVVESMQNMNLECDGILGLGPTVLSGRRVTPNNGQYLPTIMDELLVQGIIQQNVFGLSFAPTPQGTVSGELTFGGIKLQDNINSMNWADITRKVPWNSYWGFEQAIKYGDQLLQPLSTGFLDSGTILIYISPQAFETYSKSLPGSKIDESRSKLLEIPQASLSKMKSLSFLINGVSYELTPNAQLWPKRLNTLVGGAPDRYYSVVQNVGTLKLRSPVKLDFIMGYVFMKRFYTAYDGDNSKIGFAYTPSTYADVY</sequence>
<dbReference type="CDD" id="cd05471">
    <property type="entry name" value="pepsin_like"/>
    <property type="match status" value="1"/>
</dbReference>
<dbReference type="EMBL" id="CAJMWW010000220">
    <property type="protein sequence ID" value="CAE6458311.1"/>
    <property type="molecule type" value="Genomic_DNA"/>
</dbReference>
<dbReference type="GO" id="GO:0006508">
    <property type="term" value="P:proteolysis"/>
    <property type="evidence" value="ECO:0007669"/>
    <property type="project" value="InterPro"/>
</dbReference>
<dbReference type="PROSITE" id="PS51767">
    <property type="entry name" value="PEPTIDASE_A1"/>
    <property type="match status" value="1"/>
</dbReference>
<gene>
    <name evidence="4" type="ORF">RDB_LOCUS145235</name>
</gene>
<evidence type="ECO:0000313" key="5">
    <source>
        <dbReference type="Proteomes" id="UP000663841"/>
    </source>
</evidence>
<proteinExistence type="inferred from homology"/>
<name>A0A8H3GNG3_9AGAM</name>
<dbReference type="Proteomes" id="UP000663841">
    <property type="component" value="Unassembled WGS sequence"/>
</dbReference>
<organism evidence="4 5">
    <name type="scientific">Rhizoctonia solani</name>
    <dbReference type="NCBI Taxonomy" id="456999"/>
    <lineage>
        <taxon>Eukaryota</taxon>
        <taxon>Fungi</taxon>
        <taxon>Dikarya</taxon>
        <taxon>Basidiomycota</taxon>
        <taxon>Agaricomycotina</taxon>
        <taxon>Agaricomycetes</taxon>
        <taxon>Cantharellales</taxon>
        <taxon>Ceratobasidiaceae</taxon>
        <taxon>Rhizoctonia</taxon>
    </lineage>
</organism>
<dbReference type="Pfam" id="PF00026">
    <property type="entry name" value="Asp"/>
    <property type="match status" value="1"/>
</dbReference>
<feature type="active site" evidence="2">
    <location>
        <position position="228"/>
    </location>
</feature>
<dbReference type="Gene3D" id="2.40.70.10">
    <property type="entry name" value="Acid Proteases"/>
    <property type="match status" value="2"/>
</dbReference>
<feature type="active site" evidence="2">
    <location>
        <position position="45"/>
    </location>
</feature>
<evidence type="ECO:0000313" key="4">
    <source>
        <dbReference type="EMBL" id="CAE6458311.1"/>
    </source>
</evidence>
<accession>A0A8H3GNG3</accession>
<feature type="domain" description="Peptidase A1" evidence="3">
    <location>
        <begin position="27"/>
        <end position="351"/>
    </location>
</feature>
<dbReference type="SUPFAM" id="SSF50630">
    <property type="entry name" value="Acid proteases"/>
    <property type="match status" value="1"/>
</dbReference>